<organism evidence="1 2">
    <name type="scientific">Jeotgalibacillus malaysiensis</name>
    <dbReference type="NCBI Taxonomy" id="1508404"/>
    <lineage>
        <taxon>Bacteria</taxon>
        <taxon>Bacillati</taxon>
        <taxon>Bacillota</taxon>
        <taxon>Bacilli</taxon>
        <taxon>Bacillales</taxon>
        <taxon>Caryophanaceae</taxon>
        <taxon>Jeotgalibacillus</taxon>
    </lineage>
</organism>
<proteinExistence type="predicted"/>
<reference evidence="1 2" key="1">
    <citation type="submission" date="2014-08" db="EMBL/GenBank/DDBJ databases">
        <title>Complete genome of a marine bacteria Jeotgalibacillus malaysiensis.</title>
        <authorList>
            <person name="Yaakop A.S."/>
            <person name="Chan K.-G."/>
            <person name="Goh K.M."/>
        </authorList>
    </citation>
    <scope>NUCLEOTIDE SEQUENCE [LARGE SCALE GENOMIC DNA]</scope>
    <source>
        <strain evidence="1 2">D5</strain>
    </source>
</reference>
<dbReference type="PROSITE" id="PS51257">
    <property type="entry name" value="PROKAR_LIPOPROTEIN"/>
    <property type="match status" value="1"/>
</dbReference>
<dbReference type="EMBL" id="CP009416">
    <property type="protein sequence ID" value="AJD92950.1"/>
    <property type="molecule type" value="Genomic_DNA"/>
</dbReference>
<protein>
    <recommendedName>
        <fullName evidence="3">Lipoprotein</fullName>
    </recommendedName>
</protein>
<name>A0A0B5ARQ4_9BACL</name>
<dbReference type="HOGENOM" id="CLU_1774933_0_0_9"/>
<dbReference type="OrthoDB" id="2483160at2"/>
<evidence type="ECO:0008006" key="3">
    <source>
        <dbReference type="Google" id="ProtNLM"/>
    </source>
</evidence>
<dbReference type="Proteomes" id="UP000031449">
    <property type="component" value="Chromosome"/>
</dbReference>
<dbReference type="BioCyc" id="JESP1508404:G14D9-12914-MONOMER"/>
<dbReference type="AlphaFoldDB" id="A0A0B5ARQ4"/>
<dbReference type="KEGG" id="jeo:JMA_36330"/>
<evidence type="ECO:0000313" key="1">
    <source>
        <dbReference type="EMBL" id="AJD92950.1"/>
    </source>
</evidence>
<gene>
    <name evidence="1" type="ORF">JMA_36330</name>
</gene>
<accession>A0A0B5ARQ4</accession>
<keyword evidence="2" id="KW-1185">Reference proteome</keyword>
<evidence type="ECO:0000313" key="2">
    <source>
        <dbReference type="Proteomes" id="UP000031449"/>
    </source>
</evidence>
<sequence>MKKHLTILTFFAIFLTACSSEPSIEMDQETSYIKYVPHEEEVEVFVRYLNHSNRPVDFCVEILFDDEELWDAFPYEGYLISCEPKNPKFYGETDGEMTILPNNEFVVGRNMFHPSGIDESLLPGNVRVRFFNEHGFELIKPLNVLE</sequence>